<dbReference type="RefSeq" id="WP_238748612.1">
    <property type="nucleotide sequence ID" value="NZ_JAKOOW010000077.1"/>
</dbReference>
<dbReference type="Proteomes" id="UP001298424">
    <property type="component" value="Unassembled WGS sequence"/>
</dbReference>
<dbReference type="PANTHER" id="PTHR42929:SF3">
    <property type="entry name" value="PUTRESCINE TRANSPORT SYSTEM PERMEASE PROTEIN POTH"/>
    <property type="match status" value="1"/>
</dbReference>
<evidence type="ECO:0000256" key="3">
    <source>
        <dbReference type="ARBA" id="ARBA00022448"/>
    </source>
</evidence>
<feature type="transmembrane region" description="Helical" evidence="8">
    <location>
        <begin position="105"/>
        <end position="129"/>
    </location>
</feature>
<feature type="transmembrane region" description="Helical" evidence="8">
    <location>
        <begin position="191"/>
        <end position="213"/>
    </location>
</feature>
<dbReference type="InterPro" id="IPR035906">
    <property type="entry name" value="MetI-like_sf"/>
</dbReference>
<accession>A0ABS9NQH8</accession>
<name>A0ABS9NQH8_9NEIS</name>
<keyword evidence="6 8" id="KW-1133">Transmembrane helix</keyword>
<keyword evidence="4" id="KW-1003">Cell membrane</keyword>
<feature type="domain" description="ABC transmembrane type-1" evidence="9">
    <location>
        <begin position="105"/>
        <end position="311"/>
    </location>
</feature>
<keyword evidence="5 8" id="KW-0812">Transmembrane</keyword>
<evidence type="ECO:0000313" key="11">
    <source>
        <dbReference type="Proteomes" id="UP001298424"/>
    </source>
</evidence>
<organism evidence="10 11">
    <name type="scientific">Kingella pumchi</name>
    <dbReference type="NCBI Taxonomy" id="2779506"/>
    <lineage>
        <taxon>Bacteria</taxon>
        <taxon>Pseudomonadati</taxon>
        <taxon>Pseudomonadota</taxon>
        <taxon>Betaproteobacteria</taxon>
        <taxon>Neisseriales</taxon>
        <taxon>Neisseriaceae</taxon>
        <taxon>Kingella</taxon>
    </lineage>
</organism>
<dbReference type="EMBL" id="JAKOOW010000077">
    <property type="protein sequence ID" value="MCG6505050.1"/>
    <property type="molecule type" value="Genomic_DNA"/>
</dbReference>
<dbReference type="PANTHER" id="PTHR42929">
    <property type="entry name" value="INNER MEMBRANE ABC TRANSPORTER PERMEASE PROTEIN YDCU-RELATED-RELATED"/>
    <property type="match status" value="1"/>
</dbReference>
<keyword evidence="7 8" id="KW-0472">Membrane</keyword>
<evidence type="ECO:0000256" key="6">
    <source>
        <dbReference type="ARBA" id="ARBA00022989"/>
    </source>
</evidence>
<evidence type="ECO:0000256" key="5">
    <source>
        <dbReference type="ARBA" id="ARBA00022692"/>
    </source>
</evidence>
<gene>
    <name evidence="10" type="ORF">MB824_11185</name>
</gene>
<evidence type="ECO:0000259" key="9">
    <source>
        <dbReference type="PROSITE" id="PS50928"/>
    </source>
</evidence>
<feature type="transmembrane region" description="Helical" evidence="8">
    <location>
        <begin position="290"/>
        <end position="311"/>
    </location>
</feature>
<feature type="transmembrane region" description="Helical" evidence="8">
    <location>
        <begin position="20"/>
        <end position="43"/>
    </location>
</feature>
<dbReference type="Pfam" id="PF00528">
    <property type="entry name" value="BPD_transp_1"/>
    <property type="match status" value="1"/>
</dbReference>
<comment type="caution">
    <text evidence="10">The sequence shown here is derived from an EMBL/GenBank/DDBJ whole genome shotgun (WGS) entry which is preliminary data.</text>
</comment>
<evidence type="ECO:0000256" key="8">
    <source>
        <dbReference type="RuleBase" id="RU363032"/>
    </source>
</evidence>
<comment type="similarity">
    <text evidence="2">Belongs to the binding-protein-dependent transport system permease family. CysTW subfamily.</text>
</comment>
<dbReference type="CDD" id="cd06261">
    <property type="entry name" value="TM_PBP2"/>
    <property type="match status" value="1"/>
</dbReference>
<proteinExistence type="inferred from homology"/>
<protein>
    <submittedName>
        <fullName evidence="10">ABC transporter permease subunit</fullName>
    </submittedName>
</protein>
<dbReference type="InterPro" id="IPR000515">
    <property type="entry name" value="MetI-like"/>
</dbReference>
<sequence length="324" mass="35818">MTHNPKKPRGGLKFGRKTLIGIPALWLVLMFLLPFLTVLKISFAEQADTIPPFTPLFMADPAGGAAKLHLVSQNYAEIFSDFGASVAALANPLGGEVPNIYVHTYWLSIKTALTTTLICLLLGYPMAYAIARVRPERRNTLLMMIMLPFWTSLLLRVYAWMGLLSSNGIINNLLIKAGLISEPLNMFYNTFSLNLVMVYAYLPFMILPLYSHLVKMDHRLLEAAADLGAHPVKAFFSITLPLSKSGIIAGSMLVFIPSVGEYVIPDLVGGPDNSMIGKTLWQVFSGLNNWPLASALAVVMVLILVVPMMLFQRFEERELEKGAE</sequence>
<reference evidence="10 11" key="1">
    <citation type="submission" date="2022-02" db="EMBL/GenBank/DDBJ databases">
        <title>Genome sequence data of Kingella unionensis sp. nov. strain CICC 24913 (CCUG 75125).</title>
        <authorList>
            <person name="Xiao M."/>
        </authorList>
    </citation>
    <scope>NUCLEOTIDE SEQUENCE [LARGE SCALE GENOMIC DNA]</scope>
    <source>
        <strain evidence="10 11">CICC 24913</strain>
    </source>
</reference>
<dbReference type="PROSITE" id="PS50928">
    <property type="entry name" value="ABC_TM1"/>
    <property type="match status" value="1"/>
</dbReference>
<comment type="subcellular location">
    <subcellularLocation>
        <location evidence="1 8">Cell membrane</location>
        <topology evidence="1 8">Multi-pass membrane protein</topology>
    </subcellularLocation>
</comment>
<evidence type="ECO:0000256" key="4">
    <source>
        <dbReference type="ARBA" id="ARBA00022475"/>
    </source>
</evidence>
<keyword evidence="3 8" id="KW-0813">Transport</keyword>
<evidence type="ECO:0000256" key="2">
    <source>
        <dbReference type="ARBA" id="ARBA00007069"/>
    </source>
</evidence>
<feature type="transmembrane region" description="Helical" evidence="8">
    <location>
        <begin position="234"/>
        <end position="256"/>
    </location>
</feature>
<keyword evidence="11" id="KW-1185">Reference proteome</keyword>
<dbReference type="Gene3D" id="1.10.3720.10">
    <property type="entry name" value="MetI-like"/>
    <property type="match status" value="1"/>
</dbReference>
<evidence type="ECO:0000256" key="7">
    <source>
        <dbReference type="ARBA" id="ARBA00023136"/>
    </source>
</evidence>
<evidence type="ECO:0000256" key="1">
    <source>
        <dbReference type="ARBA" id="ARBA00004651"/>
    </source>
</evidence>
<dbReference type="SUPFAM" id="SSF161098">
    <property type="entry name" value="MetI-like"/>
    <property type="match status" value="1"/>
</dbReference>
<evidence type="ECO:0000313" key="10">
    <source>
        <dbReference type="EMBL" id="MCG6505050.1"/>
    </source>
</evidence>